<dbReference type="AlphaFoldDB" id="A0A2N4TJ99"/>
<sequence>MHADQAFTPGKTDVLQRLYADWFEVRESHPAYHIHVILDPNHPVAPFDLLHPEHLLERKPKTRWARVDRPDFQHDPDICPLLVTVFGPGDHGYPDEALLSETIDRAIERSASVNGAYVCGWVACAATADELASQIAARCVVANPLTGRRVLPWFEPHRLALLADDDADILPSLLPPGTHWWFIDAAATVRSLSAPETDPAKPASAQQLHAMWAKHDRIADARRVLMALKKSDLSIPVRPEKTLDGLVRLANEQGLRGQQDVIFFVLNCLTLSPFWYEHPNVQTILQDMRTGSEDSLAETIAAQPDVVLDEIASYGIDPLSFQQ</sequence>
<dbReference type="EMBL" id="PKQE01000010">
    <property type="protein sequence ID" value="PLC39780.1"/>
    <property type="molecule type" value="Genomic_DNA"/>
</dbReference>
<evidence type="ECO:0000313" key="1">
    <source>
        <dbReference type="EMBL" id="PLC39780.1"/>
    </source>
</evidence>
<protein>
    <recommendedName>
        <fullName evidence="3">DUF4123 domain-containing protein</fullName>
    </recommendedName>
</protein>
<evidence type="ECO:0008006" key="3">
    <source>
        <dbReference type="Google" id="ProtNLM"/>
    </source>
</evidence>
<organism evidence="1 2">
    <name type="scientific">Ralstonia pickettii</name>
    <name type="common">Burkholderia pickettii</name>
    <dbReference type="NCBI Taxonomy" id="329"/>
    <lineage>
        <taxon>Bacteria</taxon>
        <taxon>Pseudomonadati</taxon>
        <taxon>Pseudomonadota</taxon>
        <taxon>Betaproteobacteria</taxon>
        <taxon>Burkholderiales</taxon>
        <taxon>Burkholderiaceae</taxon>
        <taxon>Ralstonia</taxon>
    </lineage>
</organism>
<proteinExistence type="predicted"/>
<comment type="caution">
    <text evidence="1">The sequence shown here is derived from an EMBL/GenBank/DDBJ whole genome shotgun (WGS) entry which is preliminary data.</text>
</comment>
<name>A0A2N4TJ99_RALPI</name>
<accession>A0A2N4TJ99</accession>
<evidence type="ECO:0000313" key="2">
    <source>
        <dbReference type="Proteomes" id="UP000234456"/>
    </source>
</evidence>
<gene>
    <name evidence="1" type="ORF">C0Q88_25585</name>
</gene>
<dbReference type="Proteomes" id="UP000234456">
    <property type="component" value="Unassembled WGS sequence"/>
</dbReference>
<reference evidence="1 2" key="1">
    <citation type="submission" date="2017-12" db="EMBL/GenBank/DDBJ databases">
        <title>Draft genome sequence of Ralstonia pickettii 52.</title>
        <authorList>
            <person name="Zheng B."/>
        </authorList>
    </citation>
    <scope>NUCLEOTIDE SEQUENCE [LARGE SCALE GENOMIC DNA]</scope>
    <source>
        <strain evidence="1 2">52</strain>
    </source>
</reference>